<organism evidence="1 2">
    <name type="scientific">Pisolithus tinctorius Marx 270</name>
    <dbReference type="NCBI Taxonomy" id="870435"/>
    <lineage>
        <taxon>Eukaryota</taxon>
        <taxon>Fungi</taxon>
        <taxon>Dikarya</taxon>
        <taxon>Basidiomycota</taxon>
        <taxon>Agaricomycotina</taxon>
        <taxon>Agaricomycetes</taxon>
        <taxon>Agaricomycetidae</taxon>
        <taxon>Boletales</taxon>
        <taxon>Sclerodermatineae</taxon>
        <taxon>Pisolithaceae</taxon>
        <taxon>Pisolithus</taxon>
    </lineage>
</organism>
<reference evidence="1 2" key="1">
    <citation type="submission" date="2014-04" db="EMBL/GenBank/DDBJ databases">
        <authorList>
            <consortium name="DOE Joint Genome Institute"/>
            <person name="Kuo A."/>
            <person name="Kohler A."/>
            <person name="Costa M.D."/>
            <person name="Nagy L.G."/>
            <person name="Floudas D."/>
            <person name="Copeland A."/>
            <person name="Barry K.W."/>
            <person name="Cichocki N."/>
            <person name="Veneault-Fourrey C."/>
            <person name="LaButti K."/>
            <person name="Lindquist E.A."/>
            <person name="Lipzen A."/>
            <person name="Lundell T."/>
            <person name="Morin E."/>
            <person name="Murat C."/>
            <person name="Sun H."/>
            <person name="Tunlid A."/>
            <person name="Henrissat B."/>
            <person name="Grigoriev I.V."/>
            <person name="Hibbett D.S."/>
            <person name="Martin F."/>
            <person name="Nordberg H.P."/>
            <person name="Cantor M.N."/>
            <person name="Hua S.X."/>
        </authorList>
    </citation>
    <scope>NUCLEOTIDE SEQUENCE [LARGE SCALE GENOMIC DNA]</scope>
    <source>
        <strain evidence="1 2">Marx 270</strain>
    </source>
</reference>
<keyword evidence="2" id="KW-1185">Reference proteome</keyword>
<dbReference type="Proteomes" id="UP000054217">
    <property type="component" value="Unassembled WGS sequence"/>
</dbReference>
<dbReference type="InParanoid" id="A0A0C3NCS4"/>
<evidence type="ECO:0000313" key="1">
    <source>
        <dbReference type="EMBL" id="KIN93373.1"/>
    </source>
</evidence>
<accession>A0A0C3NCS4</accession>
<name>A0A0C3NCS4_PISTI</name>
<sequence>MNSLKNATYTYPVCTEPQLPSQWHLSQNSALRLAEIVDSLSKGIFFAPVGRPTAILSSRLVSRLDSTEVMQGSYDFVHILNLDTSQSDRSFHFVLHFPIDFDTTFRWQMWSAVGCPRSQHTHSGYLRS</sequence>
<gene>
    <name evidence="1" type="ORF">M404DRAFT_1008994</name>
</gene>
<dbReference type="AlphaFoldDB" id="A0A0C3NCS4"/>
<dbReference type="EMBL" id="KN832175">
    <property type="protein sequence ID" value="KIN93373.1"/>
    <property type="molecule type" value="Genomic_DNA"/>
</dbReference>
<reference evidence="2" key="2">
    <citation type="submission" date="2015-01" db="EMBL/GenBank/DDBJ databases">
        <title>Evolutionary Origins and Diversification of the Mycorrhizal Mutualists.</title>
        <authorList>
            <consortium name="DOE Joint Genome Institute"/>
            <consortium name="Mycorrhizal Genomics Consortium"/>
            <person name="Kohler A."/>
            <person name="Kuo A."/>
            <person name="Nagy L.G."/>
            <person name="Floudas D."/>
            <person name="Copeland A."/>
            <person name="Barry K.W."/>
            <person name="Cichocki N."/>
            <person name="Veneault-Fourrey C."/>
            <person name="LaButti K."/>
            <person name="Lindquist E.A."/>
            <person name="Lipzen A."/>
            <person name="Lundell T."/>
            <person name="Morin E."/>
            <person name="Murat C."/>
            <person name="Riley R."/>
            <person name="Ohm R."/>
            <person name="Sun H."/>
            <person name="Tunlid A."/>
            <person name="Henrissat B."/>
            <person name="Grigoriev I.V."/>
            <person name="Hibbett D.S."/>
            <person name="Martin F."/>
        </authorList>
    </citation>
    <scope>NUCLEOTIDE SEQUENCE [LARGE SCALE GENOMIC DNA]</scope>
    <source>
        <strain evidence="2">Marx 270</strain>
    </source>
</reference>
<dbReference type="STRING" id="870435.A0A0C3NCS4"/>
<protein>
    <submittedName>
        <fullName evidence="1">Uncharacterized protein</fullName>
    </submittedName>
</protein>
<dbReference type="HOGENOM" id="CLU_1960465_0_0_1"/>
<evidence type="ECO:0000313" key="2">
    <source>
        <dbReference type="Proteomes" id="UP000054217"/>
    </source>
</evidence>
<proteinExistence type="predicted"/>